<feature type="region of interest" description="Disordered" evidence="1">
    <location>
        <begin position="19"/>
        <end position="40"/>
    </location>
</feature>
<reference evidence="2" key="1">
    <citation type="submission" date="2021-10" db="EMBL/GenBank/DDBJ databases">
        <title>Melipona bicolor Genome sequencing and assembly.</title>
        <authorList>
            <person name="Araujo N.S."/>
            <person name="Arias M.C."/>
        </authorList>
    </citation>
    <scope>NUCLEOTIDE SEQUENCE</scope>
    <source>
        <strain evidence="2">USP_2M_L1-L4_2017</strain>
        <tissue evidence="2">Whole body</tissue>
    </source>
</reference>
<feature type="compositionally biased region" description="Basic and acidic residues" evidence="1">
    <location>
        <begin position="25"/>
        <end position="35"/>
    </location>
</feature>
<dbReference type="Proteomes" id="UP001177670">
    <property type="component" value="Unassembled WGS sequence"/>
</dbReference>
<accession>A0AA40GHN9</accession>
<comment type="caution">
    <text evidence="2">The sequence shown here is derived from an EMBL/GenBank/DDBJ whole genome shotgun (WGS) entry which is preliminary data.</text>
</comment>
<dbReference type="AlphaFoldDB" id="A0AA40GHN9"/>
<keyword evidence="3" id="KW-1185">Reference proteome</keyword>
<feature type="non-terminal residue" evidence="2">
    <location>
        <position position="1"/>
    </location>
</feature>
<proteinExistence type="predicted"/>
<evidence type="ECO:0000313" key="2">
    <source>
        <dbReference type="EMBL" id="KAK1138001.1"/>
    </source>
</evidence>
<dbReference type="EMBL" id="JAHYIQ010000001">
    <property type="protein sequence ID" value="KAK1138001.1"/>
    <property type="molecule type" value="Genomic_DNA"/>
</dbReference>
<name>A0AA40GHN9_9HYME</name>
<evidence type="ECO:0000256" key="1">
    <source>
        <dbReference type="SAM" id="MobiDB-lite"/>
    </source>
</evidence>
<organism evidence="2 3">
    <name type="scientific">Melipona bicolor</name>
    <dbReference type="NCBI Taxonomy" id="60889"/>
    <lineage>
        <taxon>Eukaryota</taxon>
        <taxon>Metazoa</taxon>
        <taxon>Ecdysozoa</taxon>
        <taxon>Arthropoda</taxon>
        <taxon>Hexapoda</taxon>
        <taxon>Insecta</taxon>
        <taxon>Pterygota</taxon>
        <taxon>Neoptera</taxon>
        <taxon>Endopterygota</taxon>
        <taxon>Hymenoptera</taxon>
        <taxon>Apocrita</taxon>
        <taxon>Aculeata</taxon>
        <taxon>Apoidea</taxon>
        <taxon>Anthophila</taxon>
        <taxon>Apidae</taxon>
        <taxon>Melipona</taxon>
    </lineage>
</organism>
<sequence length="145" mass="16238">STSDHQIVHRLSIVGGSMTTFHDGTPCERGERGRQGEGNYEASARIPRAPKAPAAHFRLPRSPVLAVLIYALTEDAIERETERENRLVRGGMFLPSDRTLRRRNLRSERAKRARERHARRNETALGLVSRLMDLKIGISSAVTTA</sequence>
<evidence type="ECO:0000313" key="3">
    <source>
        <dbReference type="Proteomes" id="UP001177670"/>
    </source>
</evidence>
<protein>
    <submittedName>
        <fullName evidence="2">Uncharacterized protein</fullName>
    </submittedName>
</protein>
<gene>
    <name evidence="2" type="ORF">K0M31_002492</name>
</gene>